<dbReference type="InterPro" id="IPR049278">
    <property type="entry name" value="MS_channel_C"/>
</dbReference>
<evidence type="ECO:0000256" key="1">
    <source>
        <dbReference type="ARBA" id="ARBA00004651"/>
    </source>
</evidence>
<feature type="transmembrane region" description="Helical" evidence="7">
    <location>
        <begin position="99"/>
        <end position="124"/>
    </location>
</feature>
<evidence type="ECO:0000256" key="3">
    <source>
        <dbReference type="ARBA" id="ARBA00022475"/>
    </source>
</evidence>
<gene>
    <name evidence="11" type="ORF">EDD77_1104</name>
</gene>
<dbReference type="Gene3D" id="3.30.70.100">
    <property type="match status" value="1"/>
</dbReference>
<comment type="caution">
    <text evidence="11">The sequence shown here is derived from an EMBL/GenBank/DDBJ whole genome shotgun (WGS) entry which is preliminary data.</text>
</comment>
<evidence type="ECO:0000256" key="2">
    <source>
        <dbReference type="ARBA" id="ARBA00008017"/>
    </source>
</evidence>
<sequence>MIEKITEYILNTDGALFQLVISLIVFVVSYLISRLVRHKIMPWLMNLLNKKEKKGPYVLAKGFSRPAPVAVWTTGIFLACALLPLPADLGGALTSLMSKLLRVTMICLLAWGLIGSSDLGPVLFHDVRGKLDLDVDNTVANFLNKVLKGTILVFAILMLLQELGFPVGSLITSLGIVGLTLSLAAKDYATNFFGGLVVIFEKPFAIGDWIWCSAGEGEVEDIAFRSTRIRQLNDSVLVIPNSILVSNAMINYSQINRRLAKFSLGVTYDTTRSQLESLMADIRAMLAAREDVHKDTIRVQLTGFGASSIDILIQFYTTTGALAEFLKIQEAINLDLMDLVYKNGCSFAFPSTSVYIEKAPASAPRA</sequence>
<evidence type="ECO:0000256" key="7">
    <source>
        <dbReference type="SAM" id="Phobius"/>
    </source>
</evidence>
<dbReference type="AlphaFoldDB" id="A0A4R1QVX5"/>
<dbReference type="PANTHER" id="PTHR43634">
    <property type="entry name" value="OW CONDUCTANCE MECHANOSENSITIVE CHANNEL"/>
    <property type="match status" value="1"/>
</dbReference>
<evidence type="ECO:0000256" key="6">
    <source>
        <dbReference type="ARBA" id="ARBA00023136"/>
    </source>
</evidence>
<feature type="transmembrane region" description="Helical" evidence="7">
    <location>
        <begin position="145"/>
        <end position="161"/>
    </location>
</feature>
<dbReference type="InterPro" id="IPR045042">
    <property type="entry name" value="YnaI-like"/>
</dbReference>
<evidence type="ECO:0000259" key="9">
    <source>
        <dbReference type="Pfam" id="PF21082"/>
    </source>
</evidence>
<comment type="similarity">
    <text evidence="2">Belongs to the MscS (TC 1.A.23) family.</text>
</comment>
<evidence type="ECO:0000259" key="8">
    <source>
        <dbReference type="Pfam" id="PF00924"/>
    </source>
</evidence>
<dbReference type="SUPFAM" id="SSF82689">
    <property type="entry name" value="Mechanosensitive channel protein MscS (YggB), C-terminal domain"/>
    <property type="match status" value="1"/>
</dbReference>
<dbReference type="Gene3D" id="1.10.287.1260">
    <property type="match status" value="1"/>
</dbReference>
<keyword evidence="4 7" id="KW-0812">Transmembrane</keyword>
<evidence type="ECO:0000256" key="5">
    <source>
        <dbReference type="ARBA" id="ARBA00022989"/>
    </source>
</evidence>
<dbReference type="PANTHER" id="PTHR43634:SF2">
    <property type="entry name" value="LOW CONDUCTANCE MECHANOSENSITIVE CHANNEL YNAI"/>
    <property type="match status" value="1"/>
</dbReference>
<dbReference type="InterPro" id="IPR011014">
    <property type="entry name" value="MscS_channel_TM-2"/>
</dbReference>
<dbReference type="Pfam" id="PF00924">
    <property type="entry name" value="MS_channel_2nd"/>
    <property type="match status" value="1"/>
</dbReference>
<protein>
    <submittedName>
        <fullName evidence="11">MscS family membrane protein</fullName>
    </submittedName>
</protein>
<feature type="transmembrane region" description="Helical" evidence="7">
    <location>
        <begin position="15"/>
        <end position="36"/>
    </location>
</feature>
<feature type="transmembrane region" description="Helical" evidence="7">
    <location>
        <begin position="167"/>
        <end position="185"/>
    </location>
</feature>
<feature type="domain" description="Mechanosensitive ion channel MscS" evidence="8">
    <location>
        <begin position="187"/>
        <end position="253"/>
    </location>
</feature>
<dbReference type="InterPro" id="IPR049142">
    <property type="entry name" value="MS_channel_1st"/>
</dbReference>
<dbReference type="Pfam" id="PF21082">
    <property type="entry name" value="MS_channel_3rd"/>
    <property type="match status" value="1"/>
</dbReference>
<dbReference type="RefSeq" id="WP_058965185.1">
    <property type="nucleotide sequence ID" value="NZ_CABKVM010000017.1"/>
</dbReference>
<dbReference type="InterPro" id="IPR006685">
    <property type="entry name" value="MscS_channel_2nd"/>
</dbReference>
<dbReference type="Gene3D" id="2.30.30.60">
    <property type="match status" value="1"/>
</dbReference>
<dbReference type="InterPro" id="IPR011066">
    <property type="entry name" value="MscS_channel_C_sf"/>
</dbReference>
<dbReference type="GO" id="GO:0005886">
    <property type="term" value="C:plasma membrane"/>
    <property type="evidence" value="ECO:0007669"/>
    <property type="project" value="UniProtKB-SubCell"/>
</dbReference>
<feature type="transmembrane region" description="Helical" evidence="7">
    <location>
        <begin position="69"/>
        <end position="87"/>
    </location>
</feature>
<evidence type="ECO:0000256" key="4">
    <source>
        <dbReference type="ARBA" id="ARBA00022692"/>
    </source>
</evidence>
<dbReference type="InterPro" id="IPR023408">
    <property type="entry name" value="MscS_beta-dom_sf"/>
</dbReference>
<feature type="domain" description="Mechanosensitive ion channel MscS C-terminal" evidence="9">
    <location>
        <begin position="261"/>
        <end position="346"/>
    </location>
</feature>
<dbReference type="Pfam" id="PF21088">
    <property type="entry name" value="MS_channel_1st"/>
    <property type="match status" value="1"/>
</dbReference>
<accession>A0A4R1QVX5</accession>
<evidence type="ECO:0000313" key="11">
    <source>
        <dbReference type="EMBL" id="TCL57331.1"/>
    </source>
</evidence>
<dbReference type="InterPro" id="IPR010920">
    <property type="entry name" value="LSM_dom_sf"/>
</dbReference>
<comment type="subcellular location">
    <subcellularLocation>
        <location evidence="1">Cell membrane</location>
        <topology evidence="1">Multi-pass membrane protein</topology>
    </subcellularLocation>
</comment>
<dbReference type="EMBL" id="SLUM01000010">
    <property type="protein sequence ID" value="TCL57331.1"/>
    <property type="molecule type" value="Genomic_DNA"/>
</dbReference>
<dbReference type="SUPFAM" id="SSF50182">
    <property type="entry name" value="Sm-like ribonucleoproteins"/>
    <property type="match status" value="1"/>
</dbReference>
<evidence type="ECO:0000313" key="12">
    <source>
        <dbReference type="Proteomes" id="UP000295184"/>
    </source>
</evidence>
<keyword evidence="3" id="KW-1003">Cell membrane</keyword>
<reference evidence="11 12" key="1">
    <citation type="submission" date="2019-03" db="EMBL/GenBank/DDBJ databases">
        <title>Genomic Encyclopedia of Type Strains, Phase IV (KMG-IV): sequencing the most valuable type-strain genomes for metagenomic binning, comparative biology and taxonomic classification.</title>
        <authorList>
            <person name="Goeker M."/>
        </authorList>
    </citation>
    <scope>NUCLEOTIDE SEQUENCE [LARGE SCALE GENOMIC DNA]</scope>
    <source>
        <strain evidence="11 12">DSM 100451</strain>
    </source>
</reference>
<evidence type="ECO:0000259" key="10">
    <source>
        <dbReference type="Pfam" id="PF21088"/>
    </source>
</evidence>
<keyword evidence="5 7" id="KW-1133">Transmembrane helix</keyword>
<name>A0A4R1QVX5_9FIRM</name>
<organism evidence="11 12">
    <name type="scientific">Allofournierella massiliensis</name>
    <dbReference type="NCBI Taxonomy" id="1650663"/>
    <lineage>
        <taxon>Bacteria</taxon>
        <taxon>Bacillati</taxon>
        <taxon>Bacillota</taxon>
        <taxon>Clostridia</taxon>
        <taxon>Eubacteriales</taxon>
        <taxon>Oscillospiraceae</taxon>
        <taxon>Allofournierella</taxon>
    </lineage>
</organism>
<dbReference type="GeneID" id="97380982"/>
<dbReference type="Proteomes" id="UP000295184">
    <property type="component" value="Unassembled WGS sequence"/>
</dbReference>
<dbReference type="GO" id="GO:0055085">
    <property type="term" value="P:transmembrane transport"/>
    <property type="evidence" value="ECO:0007669"/>
    <property type="project" value="InterPro"/>
</dbReference>
<keyword evidence="6 7" id="KW-0472">Membrane</keyword>
<feature type="domain" description="Mechanosensitive ion channel transmembrane helices 2/3" evidence="10">
    <location>
        <begin position="146"/>
        <end position="186"/>
    </location>
</feature>
<proteinExistence type="inferred from homology"/>
<dbReference type="SUPFAM" id="SSF82861">
    <property type="entry name" value="Mechanosensitive channel protein MscS (YggB), transmembrane region"/>
    <property type="match status" value="1"/>
</dbReference>